<dbReference type="InterPro" id="IPR051791">
    <property type="entry name" value="Pra-immunoreactive"/>
</dbReference>
<dbReference type="Pfam" id="PF06271">
    <property type="entry name" value="RDD"/>
    <property type="match status" value="1"/>
</dbReference>
<name>A0ABV2PJ14_9BACI</name>
<feature type="transmembrane region" description="Helical" evidence="7">
    <location>
        <begin position="131"/>
        <end position="150"/>
    </location>
</feature>
<evidence type="ECO:0000313" key="10">
    <source>
        <dbReference type="Proteomes" id="UP001549363"/>
    </source>
</evidence>
<evidence type="ECO:0000256" key="4">
    <source>
        <dbReference type="ARBA" id="ARBA00022989"/>
    </source>
</evidence>
<dbReference type="Proteomes" id="UP001549363">
    <property type="component" value="Unassembled WGS sequence"/>
</dbReference>
<protein>
    <submittedName>
        <fullName evidence="9">RDD family membrane protein YckC</fullName>
    </submittedName>
</protein>
<dbReference type="PANTHER" id="PTHR36115">
    <property type="entry name" value="PROLINE-RICH ANTIGEN HOMOLOG-RELATED"/>
    <property type="match status" value="1"/>
</dbReference>
<evidence type="ECO:0000256" key="1">
    <source>
        <dbReference type="ARBA" id="ARBA00004651"/>
    </source>
</evidence>
<keyword evidence="3 7" id="KW-0812">Transmembrane</keyword>
<evidence type="ECO:0000256" key="6">
    <source>
        <dbReference type="SAM" id="MobiDB-lite"/>
    </source>
</evidence>
<sequence>MTNNEFVIQGQPSFDLERFPDKEETLLATKHYALKTAGFWIRLWAFLLDGLIISAVVGILVNPIFYLMDWSLSETVWYAPISIISAIIYYGYFVLMTKFLGQTLGKMACGLRVVSLKHDKLTWSDVLFRDWIGRFISNIFMPLYIFVAILPDNQGLHDFFAETTVVHEKIYVEKKEESIASPLQKKVPEPEKLEQTIDEKIEE</sequence>
<evidence type="ECO:0000256" key="3">
    <source>
        <dbReference type="ARBA" id="ARBA00022692"/>
    </source>
</evidence>
<dbReference type="PANTHER" id="PTHR36115:SF9">
    <property type="entry name" value="LMO1584 PROTEIN"/>
    <property type="match status" value="1"/>
</dbReference>
<feature type="transmembrane region" description="Helical" evidence="7">
    <location>
        <begin position="77"/>
        <end position="97"/>
    </location>
</feature>
<evidence type="ECO:0000256" key="7">
    <source>
        <dbReference type="SAM" id="Phobius"/>
    </source>
</evidence>
<feature type="domain" description="RDD" evidence="8">
    <location>
        <begin position="36"/>
        <end position="161"/>
    </location>
</feature>
<dbReference type="EMBL" id="JBEPSB010000007">
    <property type="protein sequence ID" value="MET4560905.1"/>
    <property type="molecule type" value="Genomic_DNA"/>
</dbReference>
<evidence type="ECO:0000259" key="8">
    <source>
        <dbReference type="Pfam" id="PF06271"/>
    </source>
</evidence>
<dbReference type="RefSeq" id="WP_354471728.1">
    <property type="nucleotide sequence ID" value="NZ_JBEPSB010000007.1"/>
</dbReference>
<keyword evidence="2" id="KW-1003">Cell membrane</keyword>
<comment type="subcellular location">
    <subcellularLocation>
        <location evidence="1">Cell membrane</location>
        <topology evidence="1">Multi-pass membrane protein</topology>
    </subcellularLocation>
</comment>
<gene>
    <name evidence="9" type="ORF">ABIA69_002049</name>
</gene>
<comment type="caution">
    <text evidence="9">The sequence shown here is derived from an EMBL/GenBank/DDBJ whole genome shotgun (WGS) entry which is preliminary data.</text>
</comment>
<evidence type="ECO:0000313" key="9">
    <source>
        <dbReference type="EMBL" id="MET4560905.1"/>
    </source>
</evidence>
<keyword evidence="10" id="KW-1185">Reference proteome</keyword>
<feature type="compositionally biased region" description="Basic and acidic residues" evidence="6">
    <location>
        <begin position="186"/>
        <end position="203"/>
    </location>
</feature>
<feature type="region of interest" description="Disordered" evidence="6">
    <location>
        <begin position="177"/>
        <end position="203"/>
    </location>
</feature>
<keyword evidence="5 7" id="KW-0472">Membrane</keyword>
<dbReference type="InterPro" id="IPR010432">
    <property type="entry name" value="RDD"/>
</dbReference>
<keyword evidence="4 7" id="KW-1133">Transmembrane helix</keyword>
<accession>A0ABV2PJ14</accession>
<evidence type="ECO:0000256" key="2">
    <source>
        <dbReference type="ARBA" id="ARBA00022475"/>
    </source>
</evidence>
<evidence type="ECO:0000256" key="5">
    <source>
        <dbReference type="ARBA" id="ARBA00023136"/>
    </source>
</evidence>
<reference evidence="9 10" key="1">
    <citation type="submission" date="2024-06" db="EMBL/GenBank/DDBJ databases">
        <title>Sorghum-associated microbial communities from plants grown in Nebraska, USA.</title>
        <authorList>
            <person name="Schachtman D."/>
        </authorList>
    </citation>
    <scope>NUCLEOTIDE SEQUENCE [LARGE SCALE GENOMIC DNA]</scope>
    <source>
        <strain evidence="9 10">736</strain>
    </source>
</reference>
<proteinExistence type="predicted"/>
<organism evidence="9 10">
    <name type="scientific">Lysinibacillus parviboronicapiens</name>
    <dbReference type="NCBI Taxonomy" id="436516"/>
    <lineage>
        <taxon>Bacteria</taxon>
        <taxon>Bacillati</taxon>
        <taxon>Bacillota</taxon>
        <taxon>Bacilli</taxon>
        <taxon>Bacillales</taxon>
        <taxon>Bacillaceae</taxon>
        <taxon>Lysinibacillus</taxon>
    </lineage>
</organism>
<feature type="transmembrane region" description="Helical" evidence="7">
    <location>
        <begin position="43"/>
        <end position="65"/>
    </location>
</feature>